<evidence type="ECO:0000256" key="1">
    <source>
        <dbReference type="ARBA" id="ARBA00005323"/>
    </source>
</evidence>
<protein>
    <submittedName>
        <fullName evidence="4">Amine-terminal domain alanine racemase</fullName>
    </submittedName>
</protein>
<dbReference type="GO" id="GO:0008721">
    <property type="term" value="F:D-serine ammonia-lyase activity"/>
    <property type="evidence" value="ECO:0007669"/>
    <property type="project" value="TreeGrafter"/>
</dbReference>
<dbReference type="Gene3D" id="2.40.37.20">
    <property type="entry name" value="D-serine dehydratase-like domain"/>
    <property type="match status" value="1"/>
</dbReference>
<dbReference type="KEGG" id="tet:TTHERM_00688570"/>
<dbReference type="EMBL" id="GG662260">
    <property type="protein sequence ID" value="EAS06717.1"/>
    <property type="molecule type" value="Genomic_DNA"/>
</dbReference>
<dbReference type="OrthoDB" id="20198at2759"/>
<dbReference type="Pfam" id="PF14031">
    <property type="entry name" value="D-ser_dehydrat"/>
    <property type="match status" value="1"/>
</dbReference>
<dbReference type="STRING" id="312017.I7MAY3"/>
<dbReference type="OMA" id="WPRFYGW"/>
<dbReference type="Proteomes" id="UP000009168">
    <property type="component" value="Unassembled WGS sequence"/>
</dbReference>
<accession>I7MAY3</accession>
<evidence type="ECO:0000259" key="3">
    <source>
        <dbReference type="SMART" id="SM01119"/>
    </source>
</evidence>
<gene>
    <name evidence="4" type="ORF">TTHERM_00688570</name>
</gene>
<dbReference type="Pfam" id="PF01168">
    <property type="entry name" value="Ala_racemase_N"/>
    <property type="match status" value="1"/>
</dbReference>
<dbReference type="eggNOG" id="ENOG502QRZ0">
    <property type="taxonomic scope" value="Eukaryota"/>
</dbReference>
<dbReference type="InterPro" id="IPR029066">
    <property type="entry name" value="PLP-binding_barrel"/>
</dbReference>
<evidence type="ECO:0000313" key="4">
    <source>
        <dbReference type="EMBL" id="EAS06717.1"/>
    </source>
</evidence>
<dbReference type="InterPro" id="IPR001608">
    <property type="entry name" value="Ala_racemase_N"/>
</dbReference>
<sequence>MLGNFLDTITIPSPVVNPNIIRENVMRMKKKIESFNANFRPHFKTHQCAYVGTIVRECGVNQIAVSSVSMAFYFAKNGWKDITLAIPFNIRELKPLLQLAQKIDVLNIMIDHEQTAQYVAEHVQDAKLGIFFKIDTGYKRCGVQPQEYEAVDKLLSIIGQNNNLTFKGFLTHCGHTYQKTTCEERQEILEGAREAMIALRARYITKFPKIIISVGDTPGISAAKNLEGIDEVRPGNYVFFDVMQARMNNCEAKNISITVACPIISLHPERKQIVVYGGGTHLSKEYLVSEQGQKICGWVVKYNKDGTWTHLPNALVTTLSQEHGIITFENASDLDQYKIGDVIGMLPVHSCMTSCVSKFMYSTDGTKHGTLLGETEDYPSF</sequence>
<dbReference type="SUPFAM" id="SSF51419">
    <property type="entry name" value="PLP-binding barrel"/>
    <property type="match status" value="1"/>
</dbReference>
<keyword evidence="5" id="KW-1185">Reference proteome</keyword>
<organism evidence="4 5">
    <name type="scientific">Tetrahymena thermophila (strain SB210)</name>
    <dbReference type="NCBI Taxonomy" id="312017"/>
    <lineage>
        <taxon>Eukaryota</taxon>
        <taxon>Sar</taxon>
        <taxon>Alveolata</taxon>
        <taxon>Ciliophora</taxon>
        <taxon>Intramacronucleata</taxon>
        <taxon>Oligohymenophorea</taxon>
        <taxon>Hymenostomatida</taxon>
        <taxon>Tetrahymenina</taxon>
        <taxon>Tetrahymenidae</taxon>
        <taxon>Tetrahymena</taxon>
    </lineage>
</organism>
<dbReference type="GO" id="GO:0036088">
    <property type="term" value="P:D-serine catabolic process"/>
    <property type="evidence" value="ECO:0007669"/>
    <property type="project" value="TreeGrafter"/>
</dbReference>
<dbReference type="InterPro" id="IPR026956">
    <property type="entry name" value="D-ser_dehydrat-like_dom"/>
</dbReference>
<dbReference type="PANTHER" id="PTHR28004">
    <property type="entry name" value="ZGC:162816-RELATED"/>
    <property type="match status" value="1"/>
</dbReference>
<comment type="similarity">
    <text evidence="1">Belongs to the DSD1 family.</text>
</comment>
<proteinExistence type="inferred from homology"/>
<dbReference type="InterPro" id="IPR042208">
    <property type="entry name" value="D-ser_dehydrat-like_sf"/>
</dbReference>
<dbReference type="PANTHER" id="PTHR28004:SF2">
    <property type="entry name" value="D-SERINE DEHYDRATASE"/>
    <property type="match status" value="1"/>
</dbReference>
<evidence type="ECO:0000313" key="5">
    <source>
        <dbReference type="Proteomes" id="UP000009168"/>
    </source>
</evidence>
<dbReference type="InParanoid" id="I7MAY3"/>
<dbReference type="InterPro" id="IPR051466">
    <property type="entry name" value="D-amino_acid_metab_enzyme"/>
</dbReference>
<dbReference type="AlphaFoldDB" id="I7MAY3"/>
<name>I7MAY3_TETTS</name>
<reference evidence="5" key="1">
    <citation type="journal article" date="2006" name="PLoS Biol.">
        <title>Macronuclear genome sequence of the ciliate Tetrahymena thermophila, a model eukaryote.</title>
        <authorList>
            <person name="Eisen J.A."/>
            <person name="Coyne R.S."/>
            <person name="Wu M."/>
            <person name="Wu D."/>
            <person name="Thiagarajan M."/>
            <person name="Wortman J.R."/>
            <person name="Badger J.H."/>
            <person name="Ren Q."/>
            <person name="Amedeo P."/>
            <person name="Jones K.M."/>
            <person name="Tallon L.J."/>
            <person name="Delcher A.L."/>
            <person name="Salzberg S.L."/>
            <person name="Silva J.C."/>
            <person name="Haas B.J."/>
            <person name="Majoros W.H."/>
            <person name="Farzad M."/>
            <person name="Carlton J.M."/>
            <person name="Smith R.K. Jr."/>
            <person name="Garg J."/>
            <person name="Pearlman R.E."/>
            <person name="Karrer K.M."/>
            <person name="Sun L."/>
            <person name="Manning G."/>
            <person name="Elde N.C."/>
            <person name="Turkewitz A.P."/>
            <person name="Asai D.J."/>
            <person name="Wilkes D.E."/>
            <person name="Wang Y."/>
            <person name="Cai H."/>
            <person name="Collins K."/>
            <person name="Stewart B.A."/>
            <person name="Lee S.R."/>
            <person name="Wilamowska K."/>
            <person name="Weinberg Z."/>
            <person name="Ruzzo W.L."/>
            <person name="Wloga D."/>
            <person name="Gaertig J."/>
            <person name="Frankel J."/>
            <person name="Tsao C.-C."/>
            <person name="Gorovsky M.A."/>
            <person name="Keeling P.J."/>
            <person name="Waller R.F."/>
            <person name="Patron N.J."/>
            <person name="Cherry J.M."/>
            <person name="Stover N.A."/>
            <person name="Krieger C.J."/>
            <person name="del Toro C."/>
            <person name="Ryder H.F."/>
            <person name="Williamson S.C."/>
            <person name="Barbeau R.A."/>
            <person name="Hamilton E.P."/>
            <person name="Orias E."/>
        </authorList>
    </citation>
    <scope>NUCLEOTIDE SEQUENCE [LARGE SCALE GENOMIC DNA]</scope>
    <source>
        <strain evidence="5">SB210</strain>
    </source>
</reference>
<dbReference type="RefSeq" id="XP_001026959.1">
    <property type="nucleotide sequence ID" value="XM_001026959.3"/>
</dbReference>
<dbReference type="HOGENOM" id="CLU_031639_2_2_1"/>
<dbReference type="SMART" id="SM01119">
    <property type="entry name" value="D-ser_dehydrat"/>
    <property type="match status" value="1"/>
</dbReference>
<feature type="domain" description="D-serine dehydratase-like" evidence="3">
    <location>
        <begin position="256"/>
        <end position="364"/>
    </location>
</feature>
<dbReference type="GeneID" id="7844007"/>
<evidence type="ECO:0000256" key="2">
    <source>
        <dbReference type="ARBA" id="ARBA00023239"/>
    </source>
</evidence>
<keyword evidence="2" id="KW-0456">Lyase</keyword>
<dbReference type="Gene3D" id="3.20.20.10">
    <property type="entry name" value="Alanine racemase"/>
    <property type="match status" value="1"/>
</dbReference>